<reference evidence="2" key="1">
    <citation type="submission" date="2023-03" db="EMBL/GenBank/DDBJ databases">
        <authorList>
            <person name="Shen W."/>
            <person name="Cai J."/>
        </authorList>
    </citation>
    <scope>NUCLEOTIDE SEQUENCE</scope>
    <source>
        <strain evidence="2">P82-2</strain>
    </source>
</reference>
<comment type="caution">
    <text evidence="2">The sequence shown here is derived from an EMBL/GenBank/DDBJ whole genome shotgun (WGS) entry which is preliminary data.</text>
</comment>
<dbReference type="Gene3D" id="3.30.2310.20">
    <property type="entry name" value="RelE-like"/>
    <property type="match status" value="1"/>
</dbReference>
<dbReference type="InterPro" id="IPR004386">
    <property type="entry name" value="Toxin_YafQ-like"/>
</dbReference>
<gene>
    <name evidence="2" type="ORF">P7G31_04665</name>
</gene>
<dbReference type="PANTHER" id="PTHR40588">
    <property type="entry name" value="MRNA INTERFERASE TOXIN YAFQ"/>
    <property type="match status" value="1"/>
</dbReference>
<evidence type="ECO:0000256" key="1">
    <source>
        <dbReference type="ARBA" id="ARBA00022649"/>
    </source>
</evidence>
<protein>
    <submittedName>
        <fullName evidence="2">Type II toxin-antitoxin system mRNA interferase toxin, RelE/StbE family</fullName>
    </submittedName>
</protein>
<accession>A0AAE4HUH9</accession>
<dbReference type="Pfam" id="PF15738">
    <property type="entry name" value="YafQ_toxin"/>
    <property type="match status" value="1"/>
</dbReference>
<dbReference type="SUPFAM" id="SSF143011">
    <property type="entry name" value="RelE-like"/>
    <property type="match status" value="1"/>
</dbReference>
<name>A0AAE4HUH9_9STRE</name>
<dbReference type="GO" id="GO:0006402">
    <property type="term" value="P:mRNA catabolic process"/>
    <property type="evidence" value="ECO:0007669"/>
    <property type="project" value="TreeGrafter"/>
</dbReference>
<dbReference type="InterPro" id="IPR007712">
    <property type="entry name" value="RelE/ParE_toxin"/>
</dbReference>
<dbReference type="EMBL" id="JARQAG010000005">
    <property type="protein sequence ID" value="MDT2731540.1"/>
    <property type="molecule type" value="Genomic_DNA"/>
</dbReference>
<dbReference type="GO" id="GO:0006415">
    <property type="term" value="P:translational termination"/>
    <property type="evidence" value="ECO:0007669"/>
    <property type="project" value="TreeGrafter"/>
</dbReference>
<evidence type="ECO:0000313" key="3">
    <source>
        <dbReference type="Proteomes" id="UP001180515"/>
    </source>
</evidence>
<dbReference type="Proteomes" id="UP001180515">
    <property type="component" value="Unassembled WGS sequence"/>
</dbReference>
<dbReference type="GO" id="GO:0004521">
    <property type="term" value="F:RNA endonuclease activity"/>
    <property type="evidence" value="ECO:0007669"/>
    <property type="project" value="TreeGrafter"/>
</dbReference>
<dbReference type="RefSeq" id="WP_046388997.1">
    <property type="nucleotide sequence ID" value="NZ_JARQAG010000005.1"/>
</dbReference>
<dbReference type="PANTHER" id="PTHR40588:SF1">
    <property type="entry name" value="MRNA INTERFERASE TOXIN YAFQ"/>
    <property type="match status" value="1"/>
</dbReference>
<organism evidence="2 3">
    <name type="scientific">Streptococcus parauberis</name>
    <dbReference type="NCBI Taxonomy" id="1348"/>
    <lineage>
        <taxon>Bacteria</taxon>
        <taxon>Bacillati</taxon>
        <taxon>Bacillota</taxon>
        <taxon>Bacilli</taxon>
        <taxon>Lactobacillales</taxon>
        <taxon>Streptococcaceae</taxon>
        <taxon>Streptococcus</taxon>
    </lineage>
</organism>
<dbReference type="AlphaFoldDB" id="A0AAE4HUH9"/>
<evidence type="ECO:0000313" key="2">
    <source>
        <dbReference type="EMBL" id="MDT2731540.1"/>
    </source>
</evidence>
<dbReference type="InterPro" id="IPR035093">
    <property type="entry name" value="RelE/ParE_toxin_dom_sf"/>
</dbReference>
<keyword evidence="1" id="KW-1277">Toxin-antitoxin system</keyword>
<proteinExistence type="predicted"/>
<sequence>MLTYEFTNRYRKDLAKIVKRGMDVSLVNEAVKKIVNDEELGLEYKKHALEPKKQVPKLWEIHLGGRKSDLLMIYFYVENNTHVVFDRIGSHSDLF</sequence>
<dbReference type="NCBIfam" id="TIGR02385">
    <property type="entry name" value="RelE_StbE"/>
    <property type="match status" value="1"/>
</dbReference>